<dbReference type="GO" id="GO:0031410">
    <property type="term" value="C:cytoplasmic vesicle"/>
    <property type="evidence" value="ECO:0007669"/>
    <property type="project" value="UniProtKB-ARBA"/>
</dbReference>
<dbReference type="InterPro" id="IPR028661">
    <property type="entry name" value="Vps29"/>
</dbReference>
<name>A0A9W7C440_9STRA</name>
<dbReference type="InterPro" id="IPR000979">
    <property type="entry name" value="Phosphodiesterase_MJ0936/Vps29"/>
</dbReference>
<reference evidence="8" key="1">
    <citation type="journal article" date="2023" name="Commun. Biol.">
        <title>Genome analysis of Parmales, the sister group of diatoms, reveals the evolutionary specialization of diatoms from phago-mixotrophs to photoautotrophs.</title>
        <authorList>
            <person name="Ban H."/>
            <person name="Sato S."/>
            <person name="Yoshikawa S."/>
            <person name="Yamada K."/>
            <person name="Nakamura Y."/>
            <person name="Ichinomiya M."/>
            <person name="Sato N."/>
            <person name="Blanc-Mathieu R."/>
            <person name="Endo H."/>
            <person name="Kuwata A."/>
            <person name="Ogata H."/>
        </authorList>
    </citation>
    <scope>NUCLEOTIDE SEQUENCE [LARGE SCALE GENOMIC DNA]</scope>
    <source>
        <strain evidence="8">NIES 3701</strain>
    </source>
</reference>
<dbReference type="InterPro" id="IPR029052">
    <property type="entry name" value="Metallo-depent_PP-like"/>
</dbReference>
<evidence type="ECO:0000256" key="5">
    <source>
        <dbReference type="RuleBase" id="RU362040"/>
    </source>
</evidence>
<dbReference type="InterPro" id="IPR024654">
    <property type="entry name" value="Calcineurin-like_PHP_lpxH"/>
</dbReference>
<comment type="caution">
    <text evidence="7">The sequence shown here is derived from an EMBL/GenBank/DDBJ whole genome shotgun (WGS) entry which is preliminary data.</text>
</comment>
<dbReference type="PANTHER" id="PTHR11124">
    <property type="entry name" value="VACUOLAR SORTING PROTEIN VPS29"/>
    <property type="match status" value="1"/>
</dbReference>
<dbReference type="GO" id="GO:0042147">
    <property type="term" value="P:retrograde transport, endosome to Golgi"/>
    <property type="evidence" value="ECO:0007669"/>
    <property type="project" value="InterPro"/>
</dbReference>
<feature type="domain" description="Calcineurin-like phosphoesterase" evidence="6">
    <location>
        <begin position="8"/>
        <end position="160"/>
    </location>
</feature>
<dbReference type="GO" id="GO:0015031">
    <property type="term" value="P:protein transport"/>
    <property type="evidence" value="ECO:0007669"/>
    <property type="project" value="UniProtKB-KW"/>
</dbReference>
<keyword evidence="3" id="KW-0813">Transport</keyword>
<dbReference type="Proteomes" id="UP001165085">
    <property type="component" value="Unassembled WGS sequence"/>
</dbReference>
<evidence type="ECO:0000256" key="4">
    <source>
        <dbReference type="ARBA" id="ARBA00022927"/>
    </source>
</evidence>
<keyword evidence="8" id="KW-1185">Reference proteome</keyword>
<dbReference type="AlphaFoldDB" id="A0A9W7C440"/>
<dbReference type="FunFam" id="3.60.21.10:FF:000015">
    <property type="entry name" value="Vacuolar protein sorting-associated protein 29"/>
    <property type="match status" value="1"/>
</dbReference>
<keyword evidence="4" id="KW-0653">Protein transport</keyword>
<sequence>MANFGELVLVIGDLHMPQRAADIPAKFKKMLVPNKMQHVLCTGNLTTRESHDMLRNLAPNVHVVRGDFDDQQNLPEQKTVMIGAFKIGLLHGHQVVPWGSLSALAMKARALDCDILISGHTHESAVTRKDGIWYINPGSVTGAYSPTGGGDVPSFILLAVQGEKVVCYCYKYNEAKDSVEVSKTEFSKGE</sequence>
<dbReference type="GO" id="GO:0030904">
    <property type="term" value="C:retromer complex"/>
    <property type="evidence" value="ECO:0007669"/>
    <property type="project" value="InterPro"/>
</dbReference>
<dbReference type="NCBIfam" id="TIGR00040">
    <property type="entry name" value="yfcE"/>
    <property type="match status" value="1"/>
</dbReference>
<dbReference type="EMBL" id="BRXY01000552">
    <property type="protein sequence ID" value="GMH99646.1"/>
    <property type="molecule type" value="Genomic_DNA"/>
</dbReference>
<dbReference type="Gene3D" id="3.60.21.10">
    <property type="match status" value="1"/>
</dbReference>
<evidence type="ECO:0000313" key="8">
    <source>
        <dbReference type="Proteomes" id="UP001165085"/>
    </source>
</evidence>
<protein>
    <recommendedName>
        <fullName evidence="2 5">Vacuolar protein sorting-associated protein 29</fullName>
    </recommendedName>
</protein>
<dbReference type="OrthoDB" id="10258130at2759"/>
<organism evidence="7 8">
    <name type="scientific">Triparma strigata</name>
    <dbReference type="NCBI Taxonomy" id="1606541"/>
    <lineage>
        <taxon>Eukaryota</taxon>
        <taxon>Sar</taxon>
        <taxon>Stramenopiles</taxon>
        <taxon>Ochrophyta</taxon>
        <taxon>Bolidophyceae</taxon>
        <taxon>Parmales</taxon>
        <taxon>Triparmaceae</taxon>
        <taxon>Triparma</taxon>
    </lineage>
</organism>
<dbReference type="GO" id="GO:0005829">
    <property type="term" value="C:cytosol"/>
    <property type="evidence" value="ECO:0007669"/>
    <property type="project" value="GOC"/>
</dbReference>
<evidence type="ECO:0000259" key="6">
    <source>
        <dbReference type="Pfam" id="PF12850"/>
    </source>
</evidence>
<evidence type="ECO:0000256" key="1">
    <source>
        <dbReference type="ARBA" id="ARBA00005945"/>
    </source>
</evidence>
<dbReference type="SUPFAM" id="SSF56300">
    <property type="entry name" value="Metallo-dependent phosphatases"/>
    <property type="match status" value="1"/>
</dbReference>
<evidence type="ECO:0000313" key="7">
    <source>
        <dbReference type="EMBL" id="GMH99646.1"/>
    </source>
</evidence>
<proteinExistence type="inferred from homology"/>
<evidence type="ECO:0000256" key="3">
    <source>
        <dbReference type="ARBA" id="ARBA00022448"/>
    </source>
</evidence>
<gene>
    <name evidence="7" type="ORF">TrST_g10803</name>
</gene>
<dbReference type="CDD" id="cd07394">
    <property type="entry name" value="MPP_Vps29"/>
    <property type="match status" value="1"/>
</dbReference>
<accession>A0A9W7C440</accession>
<evidence type="ECO:0000256" key="2">
    <source>
        <dbReference type="ARBA" id="ARBA00017767"/>
    </source>
</evidence>
<comment type="similarity">
    <text evidence="1 5">Belongs to the VPS29 family.</text>
</comment>
<dbReference type="Pfam" id="PF12850">
    <property type="entry name" value="Metallophos_2"/>
    <property type="match status" value="1"/>
</dbReference>